<evidence type="ECO:0000256" key="1">
    <source>
        <dbReference type="ARBA" id="ARBA00012647"/>
    </source>
</evidence>
<dbReference type="PANTHER" id="PTHR11596:SF91">
    <property type="entry name" value="ALKALINE PHOSPHATASE-RELATED"/>
    <property type="match status" value="1"/>
</dbReference>
<dbReference type="InterPro" id="IPR017850">
    <property type="entry name" value="Alkaline_phosphatase_core_sf"/>
</dbReference>
<reference evidence="3 4" key="1">
    <citation type="submission" date="2023-09" db="EMBL/GenBank/DDBJ databases">
        <title>Nesidiocoris tenuis whole genome shotgun sequence.</title>
        <authorList>
            <person name="Shibata T."/>
            <person name="Shimoda M."/>
            <person name="Kobayashi T."/>
            <person name="Uehara T."/>
        </authorList>
    </citation>
    <scope>NUCLEOTIDE SEQUENCE [LARGE SCALE GENOMIC DNA]</scope>
    <source>
        <strain evidence="3 4">Japan</strain>
    </source>
</reference>
<dbReference type="CDD" id="cd16012">
    <property type="entry name" value="ALP"/>
    <property type="match status" value="1"/>
</dbReference>
<dbReference type="SUPFAM" id="SSF53649">
    <property type="entry name" value="Alkaline phosphatase-like"/>
    <property type="match status" value="1"/>
</dbReference>
<dbReference type="PRINTS" id="PR00113">
    <property type="entry name" value="ALKPHPHTASE"/>
</dbReference>
<proteinExistence type="inferred from homology"/>
<evidence type="ECO:0000256" key="2">
    <source>
        <dbReference type="RuleBase" id="RU003946"/>
    </source>
</evidence>
<comment type="similarity">
    <text evidence="2">Belongs to the alkaline phosphatase family.</text>
</comment>
<keyword evidence="4" id="KW-1185">Reference proteome</keyword>
<dbReference type="SMART" id="SM00098">
    <property type="entry name" value="alkPPc"/>
    <property type="match status" value="1"/>
</dbReference>
<dbReference type="EMBL" id="AP028914">
    <property type="protein sequence ID" value="BES95741.1"/>
    <property type="molecule type" value="Genomic_DNA"/>
</dbReference>
<name>A0ABN7AU82_9HEMI</name>
<organism evidence="3 4">
    <name type="scientific">Nesidiocoris tenuis</name>
    <dbReference type="NCBI Taxonomy" id="355587"/>
    <lineage>
        <taxon>Eukaryota</taxon>
        <taxon>Metazoa</taxon>
        <taxon>Ecdysozoa</taxon>
        <taxon>Arthropoda</taxon>
        <taxon>Hexapoda</taxon>
        <taxon>Insecta</taxon>
        <taxon>Pterygota</taxon>
        <taxon>Neoptera</taxon>
        <taxon>Paraneoptera</taxon>
        <taxon>Hemiptera</taxon>
        <taxon>Heteroptera</taxon>
        <taxon>Panheteroptera</taxon>
        <taxon>Cimicomorpha</taxon>
        <taxon>Miridae</taxon>
        <taxon>Dicyphina</taxon>
        <taxon>Nesidiocoris</taxon>
    </lineage>
</organism>
<dbReference type="Gene3D" id="3.40.720.10">
    <property type="entry name" value="Alkaline Phosphatase, subunit A"/>
    <property type="match status" value="1"/>
</dbReference>
<protein>
    <recommendedName>
        <fullName evidence="1">alkaline phosphatase</fullName>
        <ecNumber evidence="1">3.1.3.1</ecNumber>
    </recommendedName>
</protein>
<dbReference type="InterPro" id="IPR001952">
    <property type="entry name" value="Alkaline_phosphatase"/>
</dbReference>
<evidence type="ECO:0000313" key="3">
    <source>
        <dbReference type="EMBL" id="BES95741.1"/>
    </source>
</evidence>
<dbReference type="Pfam" id="PF00245">
    <property type="entry name" value="Alk_phosphatase"/>
    <property type="match status" value="1"/>
</dbReference>
<dbReference type="Proteomes" id="UP001307889">
    <property type="component" value="Chromosome 6"/>
</dbReference>
<dbReference type="EC" id="3.1.3.1" evidence="1"/>
<dbReference type="PANTHER" id="PTHR11596">
    <property type="entry name" value="ALKALINE PHOSPHATASE"/>
    <property type="match status" value="1"/>
</dbReference>
<accession>A0ABN7AU82</accession>
<evidence type="ECO:0000313" key="4">
    <source>
        <dbReference type="Proteomes" id="UP001307889"/>
    </source>
</evidence>
<gene>
    <name evidence="3" type="ORF">NTJ_08550</name>
</gene>
<sequence>MSQRPDRRYLPAAAISQQDPVVHRLFSLRFQREMFSQVEWGREYWYEMGRAAVLRRAGSRSYEQLGKAKNVVLLVADGLGVTTNTAARVYKGQRHGQTGEEASLAWDNFPALAMTKTYNLDAQIGESSACATALLCGVKANFETVGLDINGKFGNCASSFKSKVESLVSWAQQEGKATGIVTNTRVTHATPAAAYAHSASRYWEDDAKIPPLSRRACKDIARQLVEDDPGRNINVVFGGGRRHWMPKVATDPEQEKEEGRRLDGRNLIEDWLRDKKRRGIRAQYVWNKEQMDKIDPKNVDHVLGLFAYSHMDFDADRDKGPKGDPSLAEMTKKALSLLQKNSKGFFLLVESGRIDHAHHYNNPYRALDETLVLEEALLTVLESVDQSETLIVVTSDHSHVLTMGGLATPRGNPIFGVDTKVSDVDGLPYWTLLYGNGPGYTTPRAVPANLTGSEKNAVHSSAVPRQWATHGGEDVPAMAQGPLDLSLFSGTMDQTVIAHAIAYAACYPPYTYRCAVNGSTVPISTKLQNCAPEENSVLKGKPRGGRGGGVVLASSVMSEDDKTNVVAPSSSSVCALTSTMLFAVMYAVT</sequence>